<reference evidence="2" key="1">
    <citation type="submission" date="2023-07" db="EMBL/GenBank/DDBJ databases">
        <authorList>
            <consortium name="AG Swart"/>
            <person name="Singh M."/>
            <person name="Singh A."/>
            <person name="Seah K."/>
            <person name="Emmerich C."/>
        </authorList>
    </citation>
    <scope>NUCLEOTIDE SEQUENCE</scope>
    <source>
        <strain evidence="2">DP1</strain>
    </source>
</reference>
<name>A0AAD1ULR3_EUPCR</name>
<keyword evidence="3" id="KW-1185">Reference proteome</keyword>
<dbReference type="Proteomes" id="UP001295684">
    <property type="component" value="Unassembled WGS sequence"/>
</dbReference>
<gene>
    <name evidence="2" type="ORF">ECRASSUSDP1_LOCUS10483</name>
</gene>
<dbReference type="Gene3D" id="3.40.525.10">
    <property type="entry name" value="CRAL-TRIO lipid binding domain"/>
    <property type="match status" value="1"/>
</dbReference>
<dbReference type="PANTHER" id="PTHR46818">
    <property type="entry name" value="DOMAIN-CONTAINING PROTEIN, PUTATIVE-RELATED"/>
    <property type="match status" value="1"/>
</dbReference>
<dbReference type="PANTHER" id="PTHR46818:SF1">
    <property type="entry name" value="CHROMOSOME UNDETERMINED SCAFFOLD_125, WHOLE GENOME SHOTGUN SEQUENCE"/>
    <property type="match status" value="1"/>
</dbReference>
<dbReference type="SMART" id="SM00516">
    <property type="entry name" value="SEC14"/>
    <property type="match status" value="1"/>
</dbReference>
<dbReference type="SUPFAM" id="SSF52087">
    <property type="entry name" value="CRAL/TRIO domain"/>
    <property type="match status" value="1"/>
</dbReference>
<dbReference type="PROSITE" id="PS50191">
    <property type="entry name" value="CRAL_TRIO"/>
    <property type="match status" value="1"/>
</dbReference>
<evidence type="ECO:0000313" key="2">
    <source>
        <dbReference type="EMBL" id="CAI2369185.1"/>
    </source>
</evidence>
<dbReference type="Pfam" id="PF00650">
    <property type="entry name" value="CRAL_TRIO"/>
    <property type="match status" value="1"/>
</dbReference>
<dbReference type="InterPro" id="IPR036273">
    <property type="entry name" value="CRAL/TRIO_N_dom_sf"/>
</dbReference>
<organism evidence="2 3">
    <name type="scientific">Euplotes crassus</name>
    <dbReference type="NCBI Taxonomy" id="5936"/>
    <lineage>
        <taxon>Eukaryota</taxon>
        <taxon>Sar</taxon>
        <taxon>Alveolata</taxon>
        <taxon>Ciliophora</taxon>
        <taxon>Intramacronucleata</taxon>
        <taxon>Spirotrichea</taxon>
        <taxon>Hypotrichia</taxon>
        <taxon>Euplotida</taxon>
        <taxon>Euplotidae</taxon>
        <taxon>Moneuplotes</taxon>
    </lineage>
</organism>
<sequence>MSDQMTIKLEDTIITDDMLNEIREEDYIYYHLPKGIKPWSKLKRFRPDEDVKILQRGTKYWQRLIFPEDEEYYEQEEKAYQAFLNYVENKDIDLPDFIQKRDAMRFLQANDYKPKLAVKELQQNLTWREKHLPIILTDVQKELIDNGYLYTHGRDKLFRPLVVHNPKVYKAFKPDIDEALMACHFVMHYIRDNMMIPGIIENWVPIIDLANMSVNDIPKKRVLSFINSNKMVYKCRATRCFILNSTAGLRLLYRFFTPFLDERVKSKLKIVKGGSDEELISYFHPSQLEERFGGEAENVEDYWPPYEASKEYGEDQTMFTMEGEENSIADEESIAFETDKRATMGKYNIEPVLVPGHKRSKSLKPIEIEAVDIQLEENNTDHLKENHKENSTNDRVLHRRGSIPKKVQKARNGCCIIF</sequence>
<accession>A0AAD1ULR3</accession>
<comment type="caution">
    <text evidence="2">The sequence shown here is derived from an EMBL/GenBank/DDBJ whole genome shotgun (WGS) entry which is preliminary data.</text>
</comment>
<evidence type="ECO:0000313" key="3">
    <source>
        <dbReference type="Proteomes" id="UP001295684"/>
    </source>
</evidence>
<proteinExistence type="predicted"/>
<dbReference type="InterPro" id="IPR001251">
    <property type="entry name" value="CRAL-TRIO_dom"/>
</dbReference>
<dbReference type="InterPro" id="IPR036865">
    <property type="entry name" value="CRAL-TRIO_dom_sf"/>
</dbReference>
<dbReference type="SUPFAM" id="SSF46938">
    <property type="entry name" value="CRAL/TRIO N-terminal domain"/>
    <property type="match status" value="1"/>
</dbReference>
<feature type="domain" description="CRAL-TRIO" evidence="1">
    <location>
        <begin position="133"/>
        <end position="300"/>
    </location>
</feature>
<dbReference type="AlphaFoldDB" id="A0AAD1ULR3"/>
<dbReference type="EMBL" id="CAMPGE010010333">
    <property type="protein sequence ID" value="CAI2369185.1"/>
    <property type="molecule type" value="Genomic_DNA"/>
</dbReference>
<dbReference type="CDD" id="cd00170">
    <property type="entry name" value="SEC14"/>
    <property type="match status" value="1"/>
</dbReference>
<protein>
    <recommendedName>
        <fullName evidence="1">CRAL-TRIO domain-containing protein</fullName>
    </recommendedName>
</protein>
<evidence type="ECO:0000259" key="1">
    <source>
        <dbReference type="PROSITE" id="PS50191"/>
    </source>
</evidence>